<comment type="pathway">
    <text evidence="2 14">Cell wall biogenesis; peptidoglycan biosynthesis.</text>
</comment>
<evidence type="ECO:0000256" key="13">
    <source>
        <dbReference type="ARBA" id="ARBA00047833"/>
    </source>
</evidence>
<dbReference type="InterPro" id="IPR005758">
    <property type="entry name" value="UDP-N-AcMur_Ala_ligase_MurC"/>
</dbReference>
<reference evidence="19" key="1">
    <citation type="journal article" date="2021" name="Nat. Microbiol.">
        <title>Cocultivation of an ultrasmall environmental parasitic bacterium with lytic ability against bacteria associated with wastewater foams.</title>
        <authorList>
            <person name="Batinovic S."/>
            <person name="Rose J.J.A."/>
            <person name="Ratcliffe J."/>
            <person name="Seviour R.J."/>
            <person name="Petrovski S."/>
        </authorList>
    </citation>
    <scope>NUCLEOTIDE SEQUENCE</scope>
    <source>
        <strain evidence="19">CON9</strain>
    </source>
</reference>
<feature type="binding site" evidence="14">
    <location>
        <begin position="131"/>
        <end position="137"/>
    </location>
    <ligand>
        <name>ATP</name>
        <dbReference type="ChEBI" id="CHEBI:30616"/>
    </ligand>
</feature>
<keyword evidence="9 14" id="KW-0133">Cell shape</keyword>
<keyword evidence="15" id="KW-0812">Transmembrane</keyword>
<evidence type="ECO:0000313" key="19">
    <source>
        <dbReference type="EMBL" id="QHN35686.1"/>
    </source>
</evidence>
<organism evidence="19 20">
    <name type="scientific">Gordonia pseudamarae</name>
    <dbReference type="NCBI Taxonomy" id="2831662"/>
    <lineage>
        <taxon>Bacteria</taxon>
        <taxon>Bacillati</taxon>
        <taxon>Actinomycetota</taxon>
        <taxon>Actinomycetes</taxon>
        <taxon>Mycobacteriales</taxon>
        <taxon>Gordoniaceae</taxon>
        <taxon>Gordonia</taxon>
    </lineage>
</organism>
<keyword evidence="11 14" id="KW-0131">Cell cycle</keyword>
<proteinExistence type="inferred from homology"/>
<accession>A0ABX6IJ71</accession>
<feature type="transmembrane region" description="Helical" evidence="15">
    <location>
        <begin position="323"/>
        <end position="346"/>
    </location>
</feature>
<comment type="function">
    <text evidence="14">Cell wall formation.</text>
</comment>
<dbReference type="RefSeq" id="WP_213243726.1">
    <property type="nucleotide sequence ID" value="NZ_CP045806.1"/>
</dbReference>
<evidence type="ECO:0000256" key="7">
    <source>
        <dbReference type="ARBA" id="ARBA00022741"/>
    </source>
</evidence>
<dbReference type="PANTHER" id="PTHR43445:SF3">
    <property type="entry name" value="UDP-N-ACETYLMURAMATE--L-ALANINE LIGASE"/>
    <property type="match status" value="1"/>
</dbReference>
<keyword evidence="7 14" id="KW-0547">Nucleotide-binding</keyword>
<evidence type="ECO:0000256" key="11">
    <source>
        <dbReference type="ARBA" id="ARBA00023306"/>
    </source>
</evidence>
<dbReference type="InterPro" id="IPR036565">
    <property type="entry name" value="Mur-like_cat_sf"/>
</dbReference>
<sequence length="523" mass="53957">MTGGESGGVHRDRPLPVGLRRVHMVGIGGAGMSGLARILLARGGQVSGSDAKNSRAILGLRTRGARVQIGHDQSALDQLPGGPTAVVTTYAAIPKTNPELVAARSRGIPVLLRPVVLAELMAGFRTLLIAGTHGKTSTTSMSVVALQHCGLDPSFAVGGELNESGTNAHHGTGDVFVAEADESDGSLLEYRPDVVVVTNIEADHLDHFGTREAYVEIFDRFTECIADGGTLIVCLDDPGAAALGGRCARTLRARGVEVVGYGEGTYAESAAEVPNVAVLEEYTPRVSGGAARVRFAETIAGDERRTLPLSVTLPGKHMALNGIGAVLGCVLVGGGLGAVLAGIAAFGGVHRRFEVRGIVDDVAVVDDYAHHPTEVRAVLTAARDVVAAAAEAAARDRGPGARPPGRVLAVFQPHLYSRTVDFAHEFAAALDLADEVFVADVYGAREAPQPGVSGATISDLLSVPGRFVADLSALPELVAQRARPGDIVLTIGAGDITMQGPEILAALADRPDGSRTQVGEPAG</sequence>
<dbReference type="EC" id="6.3.2.8" evidence="3 14"/>
<dbReference type="InterPro" id="IPR000713">
    <property type="entry name" value="Mur_ligase_N"/>
</dbReference>
<dbReference type="InterPro" id="IPR036615">
    <property type="entry name" value="Mur_ligase_C_dom_sf"/>
</dbReference>
<evidence type="ECO:0000256" key="5">
    <source>
        <dbReference type="ARBA" id="ARBA00022598"/>
    </source>
</evidence>
<dbReference type="Pfam" id="PF01225">
    <property type="entry name" value="Mur_ligase"/>
    <property type="match status" value="1"/>
</dbReference>
<dbReference type="NCBIfam" id="TIGR01082">
    <property type="entry name" value="murC"/>
    <property type="match status" value="1"/>
</dbReference>
<dbReference type="InterPro" id="IPR050061">
    <property type="entry name" value="MurCDEF_pg_biosynth"/>
</dbReference>
<keyword evidence="12 14" id="KW-0961">Cell wall biogenesis/degradation</keyword>
<dbReference type="HAMAP" id="MF_00046">
    <property type="entry name" value="MurC"/>
    <property type="match status" value="1"/>
</dbReference>
<dbReference type="SUPFAM" id="SSF51984">
    <property type="entry name" value="MurCD N-terminal domain"/>
    <property type="match status" value="1"/>
</dbReference>
<dbReference type="Gene3D" id="3.90.190.20">
    <property type="entry name" value="Mur ligase, C-terminal domain"/>
    <property type="match status" value="1"/>
</dbReference>
<feature type="domain" description="Mur ligase N-terminal catalytic" evidence="16">
    <location>
        <begin position="22"/>
        <end position="125"/>
    </location>
</feature>
<evidence type="ECO:0000259" key="18">
    <source>
        <dbReference type="Pfam" id="PF08245"/>
    </source>
</evidence>
<evidence type="ECO:0000256" key="15">
    <source>
        <dbReference type="SAM" id="Phobius"/>
    </source>
</evidence>
<evidence type="ECO:0000256" key="6">
    <source>
        <dbReference type="ARBA" id="ARBA00022618"/>
    </source>
</evidence>
<comment type="catalytic activity">
    <reaction evidence="13 14">
        <text>UDP-N-acetyl-alpha-D-muramate + L-alanine + ATP = UDP-N-acetyl-alpha-D-muramoyl-L-alanine + ADP + phosphate + H(+)</text>
        <dbReference type="Rhea" id="RHEA:23372"/>
        <dbReference type="ChEBI" id="CHEBI:15378"/>
        <dbReference type="ChEBI" id="CHEBI:30616"/>
        <dbReference type="ChEBI" id="CHEBI:43474"/>
        <dbReference type="ChEBI" id="CHEBI:57972"/>
        <dbReference type="ChEBI" id="CHEBI:70757"/>
        <dbReference type="ChEBI" id="CHEBI:83898"/>
        <dbReference type="ChEBI" id="CHEBI:456216"/>
        <dbReference type="EC" id="6.3.2.8"/>
    </reaction>
</comment>
<keyword evidence="5 14" id="KW-0436">Ligase</keyword>
<dbReference type="InterPro" id="IPR004101">
    <property type="entry name" value="Mur_ligase_C"/>
</dbReference>
<dbReference type="PANTHER" id="PTHR43445">
    <property type="entry name" value="UDP-N-ACETYLMURAMATE--L-ALANINE LIGASE-RELATED"/>
    <property type="match status" value="1"/>
</dbReference>
<dbReference type="Proteomes" id="UP001059836">
    <property type="component" value="Chromosome"/>
</dbReference>
<keyword evidence="4 14" id="KW-0963">Cytoplasm</keyword>
<evidence type="ECO:0000256" key="8">
    <source>
        <dbReference type="ARBA" id="ARBA00022840"/>
    </source>
</evidence>
<keyword evidence="20" id="KW-1185">Reference proteome</keyword>
<feature type="domain" description="Mur ligase central" evidence="18">
    <location>
        <begin position="129"/>
        <end position="326"/>
    </location>
</feature>
<protein>
    <recommendedName>
        <fullName evidence="3 14">UDP-N-acetylmuramate--L-alanine ligase</fullName>
        <ecNumber evidence="3 14">6.3.2.8</ecNumber>
    </recommendedName>
    <alternativeName>
        <fullName evidence="14">UDP-N-acetylmuramoyl-L-alanine synthetase</fullName>
    </alternativeName>
</protein>
<evidence type="ECO:0000256" key="12">
    <source>
        <dbReference type="ARBA" id="ARBA00023316"/>
    </source>
</evidence>
<keyword evidence="10 14" id="KW-0573">Peptidoglycan synthesis</keyword>
<evidence type="ECO:0000256" key="3">
    <source>
        <dbReference type="ARBA" id="ARBA00012211"/>
    </source>
</evidence>
<gene>
    <name evidence="14" type="primary">murC</name>
    <name evidence="19" type="ORF">GII31_13190</name>
</gene>
<evidence type="ECO:0000256" key="4">
    <source>
        <dbReference type="ARBA" id="ARBA00022490"/>
    </source>
</evidence>
<dbReference type="GO" id="GO:0008763">
    <property type="term" value="F:UDP-N-acetylmuramate-L-alanine ligase activity"/>
    <property type="evidence" value="ECO:0007669"/>
    <property type="project" value="UniProtKB-EC"/>
</dbReference>
<evidence type="ECO:0000256" key="2">
    <source>
        <dbReference type="ARBA" id="ARBA00004752"/>
    </source>
</evidence>
<evidence type="ECO:0000259" key="17">
    <source>
        <dbReference type="Pfam" id="PF02875"/>
    </source>
</evidence>
<comment type="similarity">
    <text evidence="14">Belongs to the MurCDEF family.</text>
</comment>
<dbReference type="SUPFAM" id="SSF53623">
    <property type="entry name" value="MurD-like peptide ligases, catalytic domain"/>
    <property type="match status" value="1"/>
</dbReference>
<dbReference type="Gene3D" id="3.40.1190.10">
    <property type="entry name" value="Mur-like, catalytic domain"/>
    <property type="match status" value="1"/>
</dbReference>
<dbReference type="EMBL" id="CP045809">
    <property type="protein sequence ID" value="QHN35686.1"/>
    <property type="molecule type" value="Genomic_DNA"/>
</dbReference>
<keyword evidence="15" id="KW-0472">Membrane</keyword>
<comment type="subcellular location">
    <subcellularLocation>
        <location evidence="1 14">Cytoplasm</location>
    </subcellularLocation>
</comment>
<name>A0ABX6IJ71_9ACTN</name>
<dbReference type="SUPFAM" id="SSF53244">
    <property type="entry name" value="MurD-like peptide ligases, peptide-binding domain"/>
    <property type="match status" value="1"/>
</dbReference>
<evidence type="ECO:0000313" key="20">
    <source>
        <dbReference type="Proteomes" id="UP001059836"/>
    </source>
</evidence>
<keyword evidence="6 14" id="KW-0132">Cell division</keyword>
<dbReference type="Pfam" id="PF08245">
    <property type="entry name" value="Mur_ligase_M"/>
    <property type="match status" value="1"/>
</dbReference>
<evidence type="ECO:0000256" key="10">
    <source>
        <dbReference type="ARBA" id="ARBA00022984"/>
    </source>
</evidence>
<evidence type="ECO:0000256" key="1">
    <source>
        <dbReference type="ARBA" id="ARBA00004496"/>
    </source>
</evidence>
<keyword evidence="15" id="KW-1133">Transmembrane helix</keyword>
<keyword evidence="8 14" id="KW-0067">ATP-binding</keyword>
<evidence type="ECO:0000256" key="9">
    <source>
        <dbReference type="ARBA" id="ARBA00022960"/>
    </source>
</evidence>
<dbReference type="Pfam" id="PF02875">
    <property type="entry name" value="Mur_ligase_C"/>
    <property type="match status" value="1"/>
</dbReference>
<dbReference type="InterPro" id="IPR013221">
    <property type="entry name" value="Mur_ligase_cen"/>
</dbReference>
<feature type="domain" description="Mur ligase C-terminal" evidence="17">
    <location>
        <begin position="351"/>
        <end position="494"/>
    </location>
</feature>
<dbReference type="Gene3D" id="3.40.50.720">
    <property type="entry name" value="NAD(P)-binding Rossmann-like Domain"/>
    <property type="match status" value="1"/>
</dbReference>
<evidence type="ECO:0000256" key="14">
    <source>
        <dbReference type="HAMAP-Rule" id="MF_00046"/>
    </source>
</evidence>
<evidence type="ECO:0000259" key="16">
    <source>
        <dbReference type="Pfam" id="PF01225"/>
    </source>
</evidence>